<dbReference type="PANTHER" id="PTHR15160">
    <property type="entry name" value="VON HIPPEL-LINDAU PROTEIN"/>
    <property type="match status" value="1"/>
</dbReference>
<dbReference type="AlphaFoldDB" id="A0A0F7FIQ6"/>
<dbReference type="SUPFAM" id="SSF103256">
    <property type="entry name" value="Hypothetical protein TM0160"/>
    <property type="match status" value="1"/>
</dbReference>
<dbReference type="KEGG" id="thf:MA03_00945"/>
<accession>A0A0F7FIQ6</accession>
<reference evidence="2 3" key="1">
    <citation type="journal article" date="2015" name="Stand. Genomic Sci.">
        <title>Complete genome sequence of and proposal of Thermofilum uzonense sp. nov. a novel hyperthermophilic crenarchaeon and emended description of the genus Thermofilum.</title>
        <authorList>
            <person name="Toshchakov S.V."/>
            <person name="Korzhenkov A.A."/>
            <person name="Samarov N.I."/>
            <person name="Mazunin I.O."/>
            <person name="Mozhey O.I."/>
            <person name="Shmyr I.S."/>
            <person name="Derbikova K.S."/>
            <person name="Taranov E.A."/>
            <person name="Dominova I.N."/>
            <person name="Bonch-Osmolovskaya E.A."/>
            <person name="Patrushev M.V."/>
            <person name="Podosokorskaya O.A."/>
            <person name="Kublanov I.V."/>
        </authorList>
    </citation>
    <scope>NUCLEOTIDE SEQUENCE [LARGE SCALE GENOMIC DNA]</scope>
    <source>
        <strain evidence="2 3">1807-2</strain>
    </source>
</reference>
<dbReference type="PROSITE" id="PS51658">
    <property type="entry name" value="BFN"/>
    <property type="match status" value="1"/>
</dbReference>
<dbReference type="InterPro" id="IPR003729">
    <property type="entry name" value="Bi_nuclease_dom"/>
</dbReference>
<evidence type="ECO:0000259" key="1">
    <source>
        <dbReference type="PROSITE" id="PS51658"/>
    </source>
</evidence>
<dbReference type="Gene3D" id="3.10.690.10">
    <property type="entry name" value="Bifunctional nuclease domain"/>
    <property type="match status" value="1"/>
</dbReference>
<dbReference type="GeneID" id="25400754"/>
<keyword evidence="3" id="KW-1185">Reference proteome</keyword>
<dbReference type="PATRIC" id="fig|1550241.5.peg.191"/>
<dbReference type="RefSeq" id="WP_052884846.1">
    <property type="nucleotide sequence ID" value="NZ_CP009961.1"/>
</dbReference>
<dbReference type="InterPro" id="IPR036104">
    <property type="entry name" value="BFN_sf"/>
</dbReference>
<dbReference type="HOGENOM" id="CLU_096111_3_0_2"/>
<gene>
    <name evidence="2" type="ORF">MA03_00945</name>
</gene>
<protein>
    <recommendedName>
        <fullName evidence="1">BFN domain-containing protein</fullName>
    </recommendedName>
</protein>
<name>A0A0F7FIQ6_9CREN</name>
<dbReference type="Pfam" id="PF02577">
    <property type="entry name" value="BFN_dom"/>
    <property type="match status" value="1"/>
</dbReference>
<dbReference type="PANTHER" id="PTHR15160:SF1">
    <property type="entry name" value="VON HIPPEL-LINDAU DISEASE TUMOR SUPPRESSOR"/>
    <property type="match status" value="1"/>
</dbReference>
<evidence type="ECO:0000313" key="2">
    <source>
        <dbReference type="EMBL" id="AKG39274.1"/>
    </source>
</evidence>
<dbReference type="EMBL" id="CP009961">
    <property type="protein sequence ID" value="AKG39274.1"/>
    <property type="molecule type" value="Genomic_DNA"/>
</dbReference>
<sequence>MSGGEAERYLKAEVVGVYPVVIESSGAAFVMLLEAAEWKGKMLPIYIGVSEGLSIQNALSGVKMERPLTHDLLINILEALGVTIEKVTIDALLNNTVYTATLVLRKGEEGNSERIFIDARPSDSVALALRAGAPIYVAAHLEAYARSPEELGLKE</sequence>
<dbReference type="GO" id="GO:0004518">
    <property type="term" value="F:nuclease activity"/>
    <property type="evidence" value="ECO:0007669"/>
    <property type="project" value="InterPro"/>
</dbReference>
<proteinExistence type="predicted"/>
<organism evidence="2 3">
    <name type="scientific">Infirmifilum uzonense</name>
    <dbReference type="NCBI Taxonomy" id="1550241"/>
    <lineage>
        <taxon>Archaea</taxon>
        <taxon>Thermoproteota</taxon>
        <taxon>Thermoprotei</taxon>
        <taxon>Thermofilales</taxon>
        <taxon>Thermofilaceae</taxon>
        <taxon>Infirmifilum</taxon>
    </lineage>
</organism>
<dbReference type="STRING" id="1550241.MA03_00945"/>
<dbReference type="Proteomes" id="UP000067434">
    <property type="component" value="Chromosome"/>
</dbReference>
<evidence type="ECO:0000313" key="3">
    <source>
        <dbReference type="Proteomes" id="UP000067434"/>
    </source>
</evidence>
<feature type="domain" description="BFN" evidence="1">
    <location>
        <begin position="9"/>
        <end position="149"/>
    </location>
</feature>